<proteinExistence type="predicted"/>
<dbReference type="CDD" id="cd04301">
    <property type="entry name" value="NAT_SF"/>
    <property type="match status" value="1"/>
</dbReference>
<name>A0A9P5SDL7_9FUNG</name>
<dbReference type="EMBL" id="JAAAUY010000837">
    <property type="protein sequence ID" value="KAF9326021.1"/>
    <property type="molecule type" value="Genomic_DNA"/>
</dbReference>
<keyword evidence="2" id="KW-0012">Acyltransferase</keyword>
<protein>
    <recommendedName>
        <fullName evidence="3">N-acetyltransferase domain-containing protein</fullName>
    </recommendedName>
</protein>
<keyword evidence="1" id="KW-0808">Transferase</keyword>
<reference evidence="4" key="1">
    <citation type="journal article" date="2020" name="Fungal Divers.">
        <title>Resolving the Mortierellaceae phylogeny through synthesis of multi-gene phylogenetics and phylogenomics.</title>
        <authorList>
            <person name="Vandepol N."/>
            <person name="Liber J."/>
            <person name="Desiro A."/>
            <person name="Na H."/>
            <person name="Kennedy M."/>
            <person name="Barry K."/>
            <person name="Grigoriev I.V."/>
            <person name="Miller A.N."/>
            <person name="O'Donnell K."/>
            <person name="Stajich J.E."/>
            <person name="Bonito G."/>
        </authorList>
    </citation>
    <scope>NUCLEOTIDE SEQUENCE</scope>
    <source>
        <strain evidence="4">NVP1</strain>
    </source>
</reference>
<keyword evidence="5" id="KW-1185">Reference proteome</keyword>
<dbReference type="PANTHER" id="PTHR10908:SF0">
    <property type="entry name" value="SEROTONIN N-ACETYLTRANSFERASE"/>
    <property type="match status" value="1"/>
</dbReference>
<evidence type="ECO:0000259" key="3">
    <source>
        <dbReference type="PROSITE" id="PS51186"/>
    </source>
</evidence>
<feature type="domain" description="N-acetyltransferase" evidence="3">
    <location>
        <begin position="6"/>
        <end position="180"/>
    </location>
</feature>
<dbReference type="InterPro" id="IPR016181">
    <property type="entry name" value="Acyl_CoA_acyltransferase"/>
</dbReference>
<dbReference type="Gene3D" id="3.40.630.30">
    <property type="match status" value="1"/>
</dbReference>
<evidence type="ECO:0000313" key="4">
    <source>
        <dbReference type="EMBL" id="KAF9326021.1"/>
    </source>
</evidence>
<evidence type="ECO:0000313" key="5">
    <source>
        <dbReference type="Proteomes" id="UP000696485"/>
    </source>
</evidence>
<dbReference type="InterPro" id="IPR000182">
    <property type="entry name" value="GNAT_dom"/>
</dbReference>
<evidence type="ECO:0000256" key="1">
    <source>
        <dbReference type="ARBA" id="ARBA00022679"/>
    </source>
</evidence>
<comment type="caution">
    <text evidence="4">The sequence shown here is derived from an EMBL/GenBank/DDBJ whole genome shotgun (WGS) entry which is preliminary data.</text>
</comment>
<dbReference type="InterPro" id="IPR051635">
    <property type="entry name" value="SNAT-like"/>
</dbReference>
<dbReference type="SUPFAM" id="SSF55729">
    <property type="entry name" value="Acyl-CoA N-acyltransferases (Nat)"/>
    <property type="match status" value="1"/>
</dbReference>
<organism evidence="4 5">
    <name type="scientific">Podila minutissima</name>
    <dbReference type="NCBI Taxonomy" id="64525"/>
    <lineage>
        <taxon>Eukaryota</taxon>
        <taxon>Fungi</taxon>
        <taxon>Fungi incertae sedis</taxon>
        <taxon>Mucoromycota</taxon>
        <taxon>Mortierellomycotina</taxon>
        <taxon>Mortierellomycetes</taxon>
        <taxon>Mortierellales</taxon>
        <taxon>Mortierellaceae</taxon>
        <taxon>Podila</taxon>
    </lineage>
</organism>
<dbReference type="Pfam" id="PF00583">
    <property type="entry name" value="Acetyltransf_1"/>
    <property type="match status" value="1"/>
</dbReference>
<dbReference type="PROSITE" id="PS51186">
    <property type="entry name" value="GNAT"/>
    <property type="match status" value="1"/>
</dbReference>
<dbReference type="GO" id="GO:0008080">
    <property type="term" value="F:N-acetyltransferase activity"/>
    <property type="evidence" value="ECO:0007669"/>
    <property type="project" value="UniProtKB-ARBA"/>
</dbReference>
<dbReference type="AlphaFoldDB" id="A0A9P5SDL7"/>
<dbReference type="Proteomes" id="UP000696485">
    <property type="component" value="Unassembled WGS sequence"/>
</dbReference>
<gene>
    <name evidence="4" type="ORF">BG006_010519</name>
</gene>
<sequence length="181" mass="19893">MTDATLQFRVVPASDIPLAYAIEIAVYPEGEPATQETITMRQNAAPELMFGCYDTANNPAGTLVAYIVSTKAQGNRLTHASMYANNPAGNAVCIHSVCTAASHQRRGIATKTLRAYLAHVRQLGREEEERTGKKAAVDRVLLIAHRELMGLYAGVGFREVGLSDVVHGPDPWYEMEYLLEW</sequence>
<accession>A0A9P5SDL7</accession>
<dbReference type="PANTHER" id="PTHR10908">
    <property type="entry name" value="SEROTONIN N-ACETYLTRANSFERASE"/>
    <property type="match status" value="1"/>
</dbReference>
<evidence type="ECO:0000256" key="2">
    <source>
        <dbReference type="ARBA" id="ARBA00023315"/>
    </source>
</evidence>